<protein>
    <submittedName>
        <fullName evidence="2">Uncharacterized protein</fullName>
    </submittedName>
</protein>
<evidence type="ECO:0000256" key="1">
    <source>
        <dbReference type="SAM" id="MobiDB-lite"/>
    </source>
</evidence>
<reference evidence="3" key="1">
    <citation type="journal article" date="2011" name="Genome Biol.">
        <title>Comparative genomics of the social amoebae Dictyostelium discoideum and Dictyostelium purpureum.</title>
        <authorList>
            <consortium name="US DOE Joint Genome Institute (JGI-PGF)"/>
            <person name="Sucgang R."/>
            <person name="Kuo A."/>
            <person name="Tian X."/>
            <person name="Salerno W."/>
            <person name="Parikh A."/>
            <person name="Feasley C.L."/>
            <person name="Dalin E."/>
            <person name="Tu H."/>
            <person name="Huang E."/>
            <person name="Barry K."/>
            <person name="Lindquist E."/>
            <person name="Shapiro H."/>
            <person name="Bruce D."/>
            <person name="Schmutz J."/>
            <person name="Salamov A."/>
            <person name="Fey P."/>
            <person name="Gaudet P."/>
            <person name="Anjard C."/>
            <person name="Babu M.M."/>
            <person name="Basu S."/>
            <person name="Bushmanova Y."/>
            <person name="van der Wel H."/>
            <person name="Katoh-Kurasawa M."/>
            <person name="Dinh C."/>
            <person name="Coutinho P.M."/>
            <person name="Saito T."/>
            <person name="Elias M."/>
            <person name="Schaap P."/>
            <person name="Kay R.R."/>
            <person name="Henrissat B."/>
            <person name="Eichinger L."/>
            <person name="Rivero F."/>
            <person name="Putnam N.H."/>
            <person name="West C.M."/>
            <person name="Loomis W.F."/>
            <person name="Chisholm R.L."/>
            <person name="Shaulsky G."/>
            <person name="Strassmann J.E."/>
            <person name="Queller D.C."/>
            <person name="Kuspa A."/>
            <person name="Grigoriev I.V."/>
        </authorList>
    </citation>
    <scope>NUCLEOTIDE SEQUENCE [LARGE SCALE GENOMIC DNA]</scope>
    <source>
        <strain evidence="3">QSDP1</strain>
    </source>
</reference>
<dbReference type="STRING" id="5786.F0ZEA0"/>
<dbReference type="InParanoid" id="F0ZEA0"/>
<evidence type="ECO:0000313" key="3">
    <source>
        <dbReference type="Proteomes" id="UP000001064"/>
    </source>
</evidence>
<keyword evidence="3" id="KW-1185">Reference proteome</keyword>
<dbReference type="EMBL" id="GL870992">
    <property type="protein sequence ID" value="EGC37736.1"/>
    <property type="molecule type" value="Genomic_DNA"/>
</dbReference>
<dbReference type="Proteomes" id="UP000001064">
    <property type="component" value="Unassembled WGS sequence"/>
</dbReference>
<dbReference type="VEuPathDB" id="AmoebaDB:DICPUDRAFT_76665"/>
<organism evidence="2 3">
    <name type="scientific">Dictyostelium purpureum</name>
    <name type="common">Slime mold</name>
    <dbReference type="NCBI Taxonomy" id="5786"/>
    <lineage>
        <taxon>Eukaryota</taxon>
        <taxon>Amoebozoa</taxon>
        <taxon>Evosea</taxon>
        <taxon>Eumycetozoa</taxon>
        <taxon>Dictyostelia</taxon>
        <taxon>Dictyosteliales</taxon>
        <taxon>Dictyosteliaceae</taxon>
        <taxon>Dictyostelium</taxon>
    </lineage>
</organism>
<dbReference type="OMA" id="GLYFAKH"/>
<dbReference type="OrthoDB" id="1929311at2759"/>
<feature type="compositionally biased region" description="Basic and acidic residues" evidence="1">
    <location>
        <begin position="126"/>
        <end position="138"/>
    </location>
</feature>
<proteinExistence type="predicted"/>
<evidence type="ECO:0000313" key="2">
    <source>
        <dbReference type="EMBL" id="EGC37736.1"/>
    </source>
</evidence>
<gene>
    <name evidence="2" type="ORF">DICPUDRAFT_76665</name>
</gene>
<sequence>MGEIQRGRGGFRGGSSRGGNGGGGRGGGRGGSFRGGRGGGRGGSSFRGGNGGGRGGGGRGGSFRGSRGGSFRGGRGGFNNRNRDDNNEQEQQNNNSNNNNKINNNKTKNKRTADDLGDDFEIDNSFNDKKQKKEKFDNDPEEMNDEGVNGTPIRKKQEKQPRKEPKKKNLGDLEPSIEFMSKENQAILFSRKYAELLKLNNSQAISFKEEHFIEAKDIEGDLPGFLKNLHPVLDTFPDKKKYKCQNGAPIVTIATCSATRAIGISKVLSEFNIFTKVGLFFAKHKKIEEHIDVLNKFPLRIAVGTPNRLFKLAENGCLKLKGSVLQPTTDKKQQEINSKIQTDETTRYLIVDKSFKTLKGEDLFRISGEDFFEFFNFACKDLVLSGQMKIAMV</sequence>
<accession>F0ZEA0</accession>
<feature type="compositionally biased region" description="Basic and acidic residues" evidence="1">
    <location>
        <begin position="158"/>
        <end position="171"/>
    </location>
</feature>
<dbReference type="RefSeq" id="XP_003285757.1">
    <property type="nucleotide sequence ID" value="XM_003285709.1"/>
</dbReference>
<feature type="region of interest" description="Disordered" evidence="1">
    <location>
        <begin position="1"/>
        <end position="173"/>
    </location>
</feature>
<dbReference type="InterPro" id="IPR032704">
    <property type="entry name" value="Cms1"/>
</dbReference>
<dbReference type="GeneID" id="10499249"/>
<dbReference type="PANTHER" id="PTHR24030">
    <property type="entry name" value="PROTEIN CMSS1"/>
    <property type="match status" value="1"/>
</dbReference>
<dbReference type="eggNOG" id="ENOG502SMPG">
    <property type="taxonomic scope" value="Eukaryota"/>
</dbReference>
<feature type="compositionally biased region" description="Gly residues" evidence="1">
    <location>
        <begin position="7"/>
        <end position="77"/>
    </location>
</feature>
<name>F0ZEA0_DICPU</name>
<feature type="compositionally biased region" description="Low complexity" evidence="1">
    <location>
        <begin position="89"/>
        <end position="106"/>
    </location>
</feature>
<dbReference type="KEGG" id="dpp:DICPUDRAFT_76665"/>
<dbReference type="Pfam" id="PF14617">
    <property type="entry name" value="CMS1"/>
    <property type="match status" value="1"/>
</dbReference>
<dbReference type="PANTHER" id="PTHR24030:SF0">
    <property type="entry name" value="PROTEIN CMSS1"/>
    <property type="match status" value="1"/>
</dbReference>
<dbReference type="AlphaFoldDB" id="F0ZEA0"/>